<dbReference type="Proteomes" id="UP000429523">
    <property type="component" value="Unassembled WGS sequence"/>
</dbReference>
<evidence type="ECO:0000313" key="9">
    <source>
        <dbReference type="EMBL" id="KAE9269319.1"/>
    </source>
</evidence>
<dbReference type="OrthoDB" id="10486407at2759"/>
<evidence type="ECO:0000313" key="14">
    <source>
        <dbReference type="Proteomes" id="UP000476176"/>
    </source>
</evidence>
<dbReference type="EMBL" id="QXFY01006259">
    <property type="protein sequence ID" value="KAE9269319.1"/>
    <property type="molecule type" value="Genomic_DNA"/>
</dbReference>
<comment type="caution">
    <text evidence="6">The sequence shown here is derived from an EMBL/GenBank/DDBJ whole genome shotgun (WGS) entry which is preliminary data.</text>
</comment>
<gene>
    <name evidence="8" type="ORF">PF001_g30549</name>
    <name evidence="7" type="ORF">PF004_g30470</name>
    <name evidence="6" type="ORF">PF005_g31560</name>
    <name evidence="4" type="ORF">PF006_g31066</name>
    <name evidence="9" type="ORF">PF008_g30891</name>
    <name evidence="3" type="ORF">PF009_g31704</name>
    <name evidence="5" type="ORF">PF010_g14590</name>
</gene>
<sequence length="67" mass="7412">MNSVLRGLTWTTCLVYLDAIVVFTRGGIERHIVELACVFERLAAAGLTLKLKKCVFATKPWSTLATN</sequence>
<evidence type="ECO:0000256" key="1">
    <source>
        <dbReference type="SAM" id="SignalP"/>
    </source>
</evidence>
<dbReference type="Proteomes" id="UP000433483">
    <property type="component" value="Unassembled WGS sequence"/>
</dbReference>
<organism evidence="6 11">
    <name type="scientific">Phytophthora fragariae</name>
    <dbReference type="NCBI Taxonomy" id="53985"/>
    <lineage>
        <taxon>Eukaryota</taxon>
        <taxon>Sar</taxon>
        <taxon>Stramenopiles</taxon>
        <taxon>Oomycota</taxon>
        <taxon>Peronosporomycetes</taxon>
        <taxon>Peronosporales</taxon>
        <taxon>Peronosporaceae</taxon>
        <taxon>Phytophthora</taxon>
    </lineage>
</organism>
<evidence type="ECO:0000313" key="10">
    <source>
        <dbReference type="Proteomes" id="UP000429523"/>
    </source>
</evidence>
<dbReference type="Gene3D" id="3.30.70.270">
    <property type="match status" value="1"/>
</dbReference>
<protein>
    <recommendedName>
        <fullName evidence="2">Reverse transcriptase domain-containing protein</fullName>
    </recommendedName>
</protein>
<keyword evidence="1" id="KW-0732">Signal</keyword>
<dbReference type="EMBL" id="QXGC01006416">
    <property type="protein sequence ID" value="KAE9162498.1"/>
    <property type="molecule type" value="Genomic_DNA"/>
</dbReference>
<evidence type="ECO:0000313" key="15">
    <source>
        <dbReference type="Proteomes" id="UP000486351"/>
    </source>
</evidence>
<dbReference type="InterPro" id="IPR043502">
    <property type="entry name" value="DNA/RNA_pol_sf"/>
</dbReference>
<dbReference type="AlphaFoldDB" id="A0A6A3V690"/>
<evidence type="ECO:0000313" key="4">
    <source>
        <dbReference type="EMBL" id="KAE9062903.1"/>
    </source>
</evidence>
<evidence type="ECO:0000313" key="13">
    <source>
        <dbReference type="Proteomes" id="UP000440732"/>
    </source>
</evidence>
<accession>A0A6A3V690</accession>
<dbReference type="Pfam" id="PF00078">
    <property type="entry name" value="RVT_1"/>
    <property type="match status" value="1"/>
</dbReference>
<evidence type="ECO:0000313" key="16">
    <source>
        <dbReference type="Proteomes" id="UP000488956"/>
    </source>
</evidence>
<dbReference type="Proteomes" id="UP000476176">
    <property type="component" value="Unassembled WGS sequence"/>
</dbReference>
<dbReference type="EMBL" id="QXFX01000910">
    <property type="protein sequence ID" value="KAE9101036.1"/>
    <property type="molecule type" value="Genomic_DNA"/>
</dbReference>
<evidence type="ECO:0000313" key="7">
    <source>
        <dbReference type="EMBL" id="KAE9162498.1"/>
    </source>
</evidence>
<dbReference type="SUPFAM" id="SSF56672">
    <property type="entry name" value="DNA/RNA polymerases"/>
    <property type="match status" value="1"/>
</dbReference>
<feature type="domain" description="Reverse transcriptase" evidence="2">
    <location>
        <begin position="1"/>
        <end position="62"/>
    </location>
</feature>
<evidence type="ECO:0000313" key="3">
    <source>
        <dbReference type="EMBL" id="KAE8917981.1"/>
    </source>
</evidence>
<keyword evidence="11" id="KW-1185">Reference proteome</keyword>
<dbReference type="EMBL" id="QXGA01006499">
    <property type="protein sequence ID" value="KAE9062903.1"/>
    <property type="molecule type" value="Genomic_DNA"/>
</dbReference>
<dbReference type="Proteomes" id="UP000437068">
    <property type="component" value="Unassembled WGS sequence"/>
</dbReference>
<dbReference type="Proteomes" id="UP000488956">
    <property type="component" value="Unassembled WGS sequence"/>
</dbReference>
<dbReference type="Proteomes" id="UP000486351">
    <property type="component" value="Unassembled WGS sequence"/>
</dbReference>
<feature type="chain" id="PRO_5036166323" description="Reverse transcriptase domain-containing protein" evidence="1">
    <location>
        <begin position="20"/>
        <end position="67"/>
    </location>
</feature>
<evidence type="ECO:0000313" key="5">
    <source>
        <dbReference type="EMBL" id="KAE9101036.1"/>
    </source>
</evidence>
<dbReference type="EMBL" id="QXGF01006334">
    <property type="protein sequence ID" value="KAE8917981.1"/>
    <property type="molecule type" value="Genomic_DNA"/>
</dbReference>
<dbReference type="EMBL" id="QXGE01005931">
    <property type="protein sequence ID" value="KAE9266273.1"/>
    <property type="molecule type" value="Genomic_DNA"/>
</dbReference>
<evidence type="ECO:0000313" key="12">
    <source>
        <dbReference type="Proteomes" id="UP000437068"/>
    </source>
</evidence>
<feature type="signal peptide" evidence="1">
    <location>
        <begin position="1"/>
        <end position="19"/>
    </location>
</feature>
<evidence type="ECO:0000313" key="11">
    <source>
        <dbReference type="Proteomes" id="UP000433483"/>
    </source>
</evidence>
<dbReference type="EMBL" id="QXGB01006540">
    <property type="protein sequence ID" value="KAE9160648.1"/>
    <property type="molecule type" value="Genomic_DNA"/>
</dbReference>
<dbReference type="Proteomes" id="UP000440732">
    <property type="component" value="Unassembled WGS sequence"/>
</dbReference>
<evidence type="ECO:0000313" key="6">
    <source>
        <dbReference type="EMBL" id="KAE9160648.1"/>
    </source>
</evidence>
<proteinExistence type="predicted"/>
<dbReference type="InterPro" id="IPR000477">
    <property type="entry name" value="RT_dom"/>
</dbReference>
<dbReference type="InterPro" id="IPR043128">
    <property type="entry name" value="Rev_trsase/Diguanyl_cyclase"/>
</dbReference>
<name>A0A6A3V690_9STRA</name>
<evidence type="ECO:0000313" key="8">
    <source>
        <dbReference type="EMBL" id="KAE9266273.1"/>
    </source>
</evidence>
<evidence type="ECO:0000259" key="2">
    <source>
        <dbReference type="Pfam" id="PF00078"/>
    </source>
</evidence>
<reference evidence="10 11" key="1">
    <citation type="submission" date="2018-08" db="EMBL/GenBank/DDBJ databases">
        <title>Genomic investigation of the strawberry pathogen Phytophthora fragariae indicates pathogenicity is determined by transcriptional variation in three key races.</title>
        <authorList>
            <person name="Adams T.M."/>
            <person name="Armitage A.D."/>
            <person name="Sobczyk M.K."/>
            <person name="Bates H.J."/>
            <person name="Dunwell J.M."/>
            <person name="Nellist C.F."/>
            <person name="Harrison R.J."/>
        </authorList>
    </citation>
    <scope>NUCLEOTIDE SEQUENCE [LARGE SCALE GENOMIC DNA]</scope>
    <source>
        <strain evidence="8 12">A4</strain>
        <strain evidence="7 14">BC-23</strain>
        <strain evidence="6 11">NOV-27</strain>
        <strain evidence="4 13">NOV-5</strain>
        <strain evidence="9 15">NOV-77</strain>
        <strain evidence="3 10">NOV-9</strain>
        <strain evidence="5 16">ONT-3</strain>
    </source>
</reference>